<dbReference type="AlphaFoldDB" id="A0A0K6GHE4"/>
<proteinExistence type="predicted"/>
<dbReference type="EMBL" id="CYGV01001906">
    <property type="protein sequence ID" value="CUA77886.1"/>
    <property type="molecule type" value="Genomic_DNA"/>
</dbReference>
<keyword evidence="2" id="KW-1185">Reference proteome</keyword>
<sequence length="327" mass="37607">MPYRQIGTTGNQTEQMLIRMQRTQAWDMGRARLERAGLLPERKSRDDRDFGDGYEYHTIDIEEVEVGATGEGGYPRPPPNVPLPARETGVYYPTRKILIAKRPTIVSRHLTDVAREQDAPGLWDALQDYVDTVEPDLTYQLKPTLKIGTWSFFKLAHPPLPFAPLVGPLLDFVRATPARKNAGGDQTREAKYDTVLIEEYPQREGIYRYRAARVRVIFQLSSFCQRDIPEPLAYVEWFDRFSGQLRPSELVATRPSRTGSVRHTAVIPIARICMACQLVPKYHEVKDLGTIFSTDDLLDTFPRFLFNPYSTDYSWSLWDHWDRLGVI</sequence>
<accession>A0A0K6GHE4</accession>
<evidence type="ECO:0000313" key="1">
    <source>
        <dbReference type="EMBL" id="CUA77886.1"/>
    </source>
</evidence>
<reference evidence="1 2" key="1">
    <citation type="submission" date="2015-07" db="EMBL/GenBank/DDBJ databases">
        <authorList>
            <person name="Noorani M."/>
        </authorList>
    </citation>
    <scope>NUCLEOTIDE SEQUENCE [LARGE SCALE GENOMIC DNA]</scope>
    <source>
        <strain evidence="1">BBA 69670</strain>
    </source>
</reference>
<gene>
    <name evidence="1" type="ORF">RSOLAG22IIIB_12890</name>
</gene>
<protein>
    <submittedName>
        <fullName evidence="1">Uncharacterized protein</fullName>
    </submittedName>
</protein>
<organism evidence="1 2">
    <name type="scientific">Rhizoctonia solani</name>
    <dbReference type="NCBI Taxonomy" id="456999"/>
    <lineage>
        <taxon>Eukaryota</taxon>
        <taxon>Fungi</taxon>
        <taxon>Dikarya</taxon>
        <taxon>Basidiomycota</taxon>
        <taxon>Agaricomycotina</taxon>
        <taxon>Agaricomycetes</taxon>
        <taxon>Cantharellales</taxon>
        <taxon>Ceratobasidiaceae</taxon>
        <taxon>Rhizoctonia</taxon>
    </lineage>
</organism>
<evidence type="ECO:0000313" key="2">
    <source>
        <dbReference type="Proteomes" id="UP000044841"/>
    </source>
</evidence>
<name>A0A0K6GHE4_9AGAM</name>
<dbReference type="Proteomes" id="UP000044841">
    <property type="component" value="Unassembled WGS sequence"/>
</dbReference>